<evidence type="ECO:0000313" key="3">
    <source>
        <dbReference type="Proteomes" id="UP000054837"/>
    </source>
</evidence>
<name>A0A0W8I109_9MICO</name>
<reference evidence="2 3" key="1">
    <citation type="submission" date="2015-12" db="EMBL/GenBank/DDBJ databases">
        <title>Serinicoccus chungangenesis strain CD08_5 genome sequencing and assembly.</title>
        <authorList>
            <person name="Chander A.M."/>
            <person name="Kaur G."/>
            <person name="Nair G.R."/>
            <person name="Dhawan D.K."/>
            <person name="Kochhar R.K."/>
            <person name="Mayilraj S."/>
            <person name="Bhadada S.K."/>
        </authorList>
    </citation>
    <scope>NUCLEOTIDE SEQUENCE [LARGE SCALE GENOMIC DNA]</scope>
    <source>
        <strain evidence="2 3">CD08_5</strain>
    </source>
</reference>
<accession>A0A0W8I109</accession>
<protein>
    <recommendedName>
        <fullName evidence="4">DUF5673 domain-containing protein</fullName>
    </recommendedName>
</protein>
<feature type="transmembrane region" description="Helical" evidence="1">
    <location>
        <begin position="12"/>
        <end position="32"/>
    </location>
</feature>
<dbReference type="AlphaFoldDB" id="A0A0W8I109"/>
<evidence type="ECO:0008006" key="4">
    <source>
        <dbReference type="Google" id="ProtNLM"/>
    </source>
</evidence>
<dbReference type="EMBL" id="LQBL01000033">
    <property type="protein sequence ID" value="KUG51091.1"/>
    <property type="molecule type" value="Genomic_DNA"/>
</dbReference>
<organism evidence="2 3">
    <name type="scientific">Serinicoccus chungangensis</name>
    <dbReference type="NCBI Taxonomy" id="767452"/>
    <lineage>
        <taxon>Bacteria</taxon>
        <taxon>Bacillati</taxon>
        <taxon>Actinomycetota</taxon>
        <taxon>Actinomycetes</taxon>
        <taxon>Micrococcales</taxon>
        <taxon>Ornithinimicrobiaceae</taxon>
        <taxon>Serinicoccus</taxon>
    </lineage>
</organism>
<keyword evidence="1" id="KW-0812">Transmembrane</keyword>
<gene>
    <name evidence="2" type="ORF">AVL62_12630</name>
</gene>
<dbReference type="Proteomes" id="UP000054837">
    <property type="component" value="Unassembled WGS sequence"/>
</dbReference>
<comment type="caution">
    <text evidence="2">The sequence shown here is derived from an EMBL/GenBank/DDBJ whole genome shotgun (WGS) entry which is preliminary data.</text>
</comment>
<feature type="transmembrane region" description="Helical" evidence="1">
    <location>
        <begin position="38"/>
        <end position="58"/>
    </location>
</feature>
<dbReference type="RefSeq" id="WP_058892636.1">
    <property type="nucleotide sequence ID" value="NZ_LQBL01000033.1"/>
</dbReference>
<keyword evidence="1" id="KW-1133">Transmembrane helix</keyword>
<evidence type="ECO:0000313" key="2">
    <source>
        <dbReference type="EMBL" id="KUG51091.1"/>
    </source>
</evidence>
<proteinExistence type="predicted"/>
<keyword evidence="3" id="KW-1185">Reference proteome</keyword>
<sequence>MPRVQIPPTRTRYWLMVGLWSLMLATTALRLVDGVRDGAAWLVVDLVLSLGTAALLVLTLTGALTVTADADGLHGHWFYGRRLVPWGEVTEIRPAPSYPERLVIRGETRRTLVEGMKPADDEVALLHTWHERAISGP</sequence>
<keyword evidence="1" id="KW-0472">Membrane</keyword>
<dbReference type="STRING" id="767452.AVL62_12630"/>
<evidence type="ECO:0000256" key="1">
    <source>
        <dbReference type="SAM" id="Phobius"/>
    </source>
</evidence>
<dbReference type="OrthoDB" id="4871967at2"/>